<dbReference type="Pfam" id="PF11745">
    <property type="entry name" value="DUF3304"/>
    <property type="match status" value="1"/>
</dbReference>
<gene>
    <name evidence="2" type="ORF">GPA27_10170</name>
</gene>
<sequence length="166" mass="18134">MAFIVTLSGCNNGSRESRDDRFSMSSLSAYNFSTEGIQEYYVDGAWGSGVGIGSGGGSVCCVQIPSKWYEGLQVNLEWRRSDCGKGVDENGRSFCRNEPGNPTVNLKRTIPVEPYSEPGTIQIMFLPNDEIRIYVSEDAPWGPDHPSHLGSPRPLTPDEAQGLLAK</sequence>
<dbReference type="Proteomes" id="UP000634522">
    <property type="component" value="Unassembled WGS sequence"/>
</dbReference>
<dbReference type="EMBL" id="WTVS01000018">
    <property type="protein sequence ID" value="NMF97751.1"/>
    <property type="molecule type" value="Genomic_DNA"/>
</dbReference>
<keyword evidence="3" id="KW-1185">Reference proteome</keyword>
<evidence type="ECO:0000256" key="1">
    <source>
        <dbReference type="SAM" id="MobiDB-lite"/>
    </source>
</evidence>
<comment type="caution">
    <text evidence="2">The sequence shown here is derived from an EMBL/GenBank/DDBJ whole genome shotgun (WGS) entry which is preliminary data.</text>
</comment>
<evidence type="ECO:0000313" key="2">
    <source>
        <dbReference type="EMBL" id="NMF97751.1"/>
    </source>
</evidence>
<dbReference type="InterPro" id="IPR021733">
    <property type="entry name" value="DUF3304"/>
</dbReference>
<name>A0ABX1NEL6_9RHOO</name>
<dbReference type="RefSeq" id="WP_169140111.1">
    <property type="nucleotide sequence ID" value="NZ_WTVS01000018.1"/>
</dbReference>
<feature type="region of interest" description="Disordered" evidence="1">
    <location>
        <begin position="137"/>
        <end position="166"/>
    </location>
</feature>
<accession>A0ABX1NEL6</accession>
<protein>
    <submittedName>
        <fullName evidence="2">DUF3304 domain-containing protein</fullName>
    </submittedName>
</protein>
<reference evidence="2 3" key="1">
    <citation type="submission" date="2019-12" db="EMBL/GenBank/DDBJ databases">
        <title>Comparative genomics gives insights into the taxonomy of the Azoarcus-Aromatoleum group and reveals separate origins of nif in the plant-associated Azoarcus and non-plant-associated Aromatoleum sub-groups.</title>
        <authorList>
            <person name="Lafos M."/>
            <person name="Maluk M."/>
            <person name="Batista M."/>
            <person name="Junghare M."/>
            <person name="Carmona M."/>
            <person name="Faoro H."/>
            <person name="Cruz L.M."/>
            <person name="Battistoni F."/>
            <person name="De Souza E."/>
            <person name="Pedrosa F."/>
            <person name="Chen W.-M."/>
            <person name="Poole P.S."/>
            <person name="Dixon R.A."/>
            <person name="James E.K."/>
        </authorList>
    </citation>
    <scope>NUCLEOTIDE SEQUENCE [LARGE SCALE GENOMIC DNA]</scope>
    <source>
        <strain evidence="2 3">T</strain>
    </source>
</reference>
<evidence type="ECO:0000313" key="3">
    <source>
        <dbReference type="Proteomes" id="UP000634522"/>
    </source>
</evidence>
<proteinExistence type="predicted"/>
<organism evidence="2 3">
    <name type="scientific">Aromatoleum toluolicum</name>
    <dbReference type="NCBI Taxonomy" id="90060"/>
    <lineage>
        <taxon>Bacteria</taxon>
        <taxon>Pseudomonadati</taxon>
        <taxon>Pseudomonadota</taxon>
        <taxon>Betaproteobacteria</taxon>
        <taxon>Rhodocyclales</taxon>
        <taxon>Rhodocyclaceae</taxon>
        <taxon>Aromatoleum</taxon>
    </lineage>
</organism>